<dbReference type="HOGENOM" id="CLU_061385_1_0_4"/>
<reference evidence="2 3" key="1">
    <citation type="journal article" date="2006" name="Nat. Biotechnol.">
        <title>Complete genome of the mutualistic, N2-fixing grass endophyte Azoarcus sp. strain BH72.</title>
        <authorList>
            <person name="Krause A."/>
            <person name="Ramakumar A."/>
            <person name="Bartels D."/>
            <person name="Battistoni F."/>
            <person name="Bekel T."/>
            <person name="Boch J."/>
            <person name="Boehm M."/>
            <person name="Friedrich F."/>
            <person name="Hurek T."/>
            <person name="Krause L."/>
            <person name="Linke B."/>
            <person name="McHardy A.C."/>
            <person name="Sarkar A."/>
            <person name="Schneiker S."/>
            <person name="Syed A.A."/>
            <person name="Thauer R."/>
            <person name="Vorhoelter F.-J."/>
            <person name="Weidner S."/>
            <person name="Puehler A."/>
            <person name="Reinhold-Hurek B."/>
            <person name="Kaiser O."/>
            <person name="Goesmann A."/>
        </authorList>
    </citation>
    <scope>NUCLEOTIDE SEQUENCE [LARGE SCALE GENOMIC DNA]</scope>
    <source>
        <strain evidence="2 3">BH72</strain>
    </source>
</reference>
<dbReference type="SMART" id="SM00849">
    <property type="entry name" value="Lactamase_B"/>
    <property type="match status" value="1"/>
</dbReference>
<accession>A1KAY9</accession>
<keyword evidence="3" id="KW-1185">Reference proteome</keyword>
<dbReference type="EMBL" id="AM406670">
    <property type="protein sequence ID" value="CAL95995.1"/>
    <property type="molecule type" value="Genomic_DNA"/>
</dbReference>
<dbReference type="InterPro" id="IPR001279">
    <property type="entry name" value="Metallo-B-lactamas"/>
</dbReference>
<feature type="domain" description="Metallo-beta-lactamase" evidence="1">
    <location>
        <begin position="35"/>
        <end position="240"/>
    </location>
</feature>
<dbReference type="eggNOG" id="COG0491">
    <property type="taxonomic scope" value="Bacteria"/>
</dbReference>
<dbReference type="KEGG" id="azo:azo3379"/>
<dbReference type="PANTHER" id="PTHR42951:SF22">
    <property type="entry name" value="METALLO BETA-LACTAMASE SUPERFAMILY LIPOPROTEIN"/>
    <property type="match status" value="1"/>
</dbReference>
<dbReference type="AlphaFoldDB" id="A1KAY9"/>
<keyword evidence="2" id="KW-0378">Hydrolase</keyword>
<sequence>MRKINRTREETKVQDVIAHPDGIYAVDSGYGRPQLAAIHLIVHRGRAAVVDTGTNASVPRVLAVLAALGIAPDKVDWVILTHVHLDHAGGAGSLMCAFPAARLLVHPRGLRHMVDPARLWEGTMAVYGPERAFQLYGRLVPVAEERIVPATDGLTVELGGRALHVLDVPGHARHHICVHDEFAQALFTGDAFGISYRDLDVDGRAFILPTTTPTQFDPGAMHASVDRMLGCEPQALYLTHYSRVGEPARLSADMHRLIDTFVAVARAARGEGVARHVEILAGLEQVVREEAARQGWALGEEASVDLMQLDLELNAQGLGIWLDSLRVREAAAA</sequence>
<gene>
    <name evidence="2" type="ordered locus">azo3379</name>
</gene>
<dbReference type="InterPro" id="IPR037482">
    <property type="entry name" value="ST1585_MBL-fold"/>
</dbReference>
<dbReference type="PANTHER" id="PTHR42951">
    <property type="entry name" value="METALLO-BETA-LACTAMASE DOMAIN-CONTAINING"/>
    <property type="match status" value="1"/>
</dbReference>
<dbReference type="EC" id="3.1.2.6" evidence="2"/>
<evidence type="ECO:0000313" key="3">
    <source>
        <dbReference type="Proteomes" id="UP000002588"/>
    </source>
</evidence>
<dbReference type="Pfam" id="PF00753">
    <property type="entry name" value="Lactamase_B"/>
    <property type="match status" value="1"/>
</dbReference>
<dbReference type="Gene3D" id="3.60.15.10">
    <property type="entry name" value="Ribonuclease Z/Hydroxyacylglutathione hydrolase-like"/>
    <property type="match status" value="1"/>
</dbReference>
<organism evidence="2 3">
    <name type="scientific">Azoarcus sp. (strain BH72)</name>
    <dbReference type="NCBI Taxonomy" id="418699"/>
    <lineage>
        <taxon>Bacteria</taxon>
        <taxon>Pseudomonadati</taxon>
        <taxon>Pseudomonadota</taxon>
        <taxon>Betaproteobacteria</taxon>
        <taxon>Rhodocyclales</taxon>
        <taxon>Zoogloeaceae</taxon>
        <taxon>Azoarcus</taxon>
    </lineage>
</organism>
<dbReference type="STRING" id="62928.azo3379"/>
<dbReference type="Proteomes" id="UP000002588">
    <property type="component" value="Chromosome"/>
</dbReference>
<proteinExistence type="predicted"/>
<name>A1KAY9_AZOSB</name>
<evidence type="ECO:0000259" key="1">
    <source>
        <dbReference type="SMART" id="SM00849"/>
    </source>
</evidence>
<dbReference type="SUPFAM" id="SSF56281">
    <property type="entry name" value="Metallo-hydrolase/oxidoreductase"/>
    <property type="match status" value="1"/>
</dbReference>
<dbReference type="GO" id="GO:0004416">
    <property type="term" value="F:hydroxyacylglutathione hydrolase activity"/>
    <property type="evidence" value="ECO:0007669"/>
    <property type="project" value="UniProtKB-EC"/>
</dbReference>
<dbReference type="InterPro" id="IPR036866">
    <property type="entry name" value="RibonucZ/Hydroxyglut_hydro"/>
</dbReference>
<protein>
    <submittedName>
        <fullName evidence="2">Hydroxyacylglutathione hydrolase</fullName>
        <ecNumber evidence="2">3.1.2.6</ecNumber>
    </submittedName>
</protein>
<evidence type="ECO:0000313" key="2">
    <source>
        <dbReference type="EMBL" id="CAL95995.1"/>
    </source>
</evidence>
<dbReference type="CDD" id="cd07726">
    <property type="entry name" value="ST1585-like_MBL-fold"/>
    <property type="match status" value="1"/>
</dbReference>
<dbReference type="InterPro" id="IPR050855">
    <property type="entry name" value="NDM-1-like"/>
</dbReference>